<reference evidence="12 13" key="1">
    <citation type="submission" date="2020-02" db="EMBL/GenBank/DDBJ databases">
        <title>Sequencing the genomes of 1000 actinobacteria strains.</title>
        <authorList>
            <person name="Klenk H.-P."/>
        </authorList>
    </citation>
    <scope>NUCLEOTIDE SEQUENCE [LARGE SCALE GENOMIC DNA]</scope>
    <source>
        <strain evidence="12 13">DSM 27960</strain>
    </source>
</reference>
<dbReference type="Gene3D" id="1.20.5.1930">
    <property type="match status" value="1"/>
</dbReference>
<dbReference type="GO" id="GO:0005524">
    <property type="term" value="F:ATP binding"/>
    <property type="evidence" value="ECO:0007669"/>
    <property type="project" value="UniProtKB-KW"/>
</dbReference>
<dbReference type="InterPro" id="IPR036890">
    <property type="entry name" value="HATPase_C_sf"/>
</dbReference>
<feature type="transmembrane region" description="Helical" evidence="10">
    <location>
        <begin position="180"/>
        <end position="198"/>
    </location>
</feature>
<feature type="transmembrane region" description="Helical" evidence="10">
    <location>
        <begin position="110"/>
        <end position="143"/>
    </location>
</feature>
<evidence type="ECO:0000256" key="3">
    <source>
        <dbReference type="ARBA" id="ARBA00022553"/>
    </source>
</evidence>
<sequence>MTDPVESHASVFIDPSARDQAHASTTEGSDATLQRDATTRTAGLMAWSRRHRHSLYSLSVWVISAMFTLAGFTLELTTDDTQHGPTIFSLANLVVLGVLHLSRRRYPRGVLIVAALALAAELILTRALSVGSLVLAIDLVYLYVVQARSSWLPTFSTLSAVASIVVLFVIVLWGQQLAPIIVLMLMLVLIVGTTVWWGESVRSSRVLAEKETARASAIERLSAAETKQALADTRASIGRDLHDTISGQLSAISMRAEATLADSTLSDSSAANLVAIRASSHAALIEMRHMIEVLRAESGEGDPASLTPGASTDSGIDRTSANTLANVPALVQLALHHGTVVGEQIGVGVNDVPRGISTVGFRVVQEGLANAVKHAPRLPVELNIDLEPAGLSAAPALLITLRNPMPVTTDRLQDTRSPAEGEDGRAERHLAEAPSEQSPHAGGGAGLLGLRERLQLVGGTMSAQHTGDVWTLHARLPLPHETIVDTAAPTSQENSS</sequence>
<keyword evidence="7" id="KW-0067">ATP-binding</keyword>
<dbReference type="InterPro" id="IPR011712">
    <property type="entry name" value="Sig_transdc_His_kin_sub3_dim/P"/>
</dbReference>
<dbReference type="Gene3D" id="3.30.565.10">
    <property type="entry name" value="Histidine kinase-like ATPase, C-terminal domain"/>
    <property type="match status" value="1"/>
</dbReference>
<keyword evidence="10" id="KW-0472">Membrane</keyword>
<organism evidence="12 13">
    <name type="scientific">Lysinibacter cavernae</name>
    <dbReference type="NCBI Taxonomy" id="1640652"/>
    <lineage>
        <taxon>Bacteria</taxon>
        <taxon>Bacillati</taxon>
        <taxon>Actinomycetota</taxon>
        <taxon>Actinomycetes</taxon>
        <taxon>Micrococcales</taxon>
        <taxon>Microbacteriaceae</taxon>
        <taxon>Lysinibacter</taxon>
    </lineage>
</organism>
<keyword evidence="3" id="KW-0597">Phosphoprotein</keyword>
<keyword evidence="10" id="KW-1133">Transmembrane helix</keyword>
<evidence type="ECO:0000313" key="12">
    <source>
        <dbReference type="EMBL" id="NIH53370.1"/>
    </source>
</evidence>
<dbReference type="InterPro" id="IPR050482">
    <property type="entry name" value="Sensor_HK_TwoCompSys"/>
</dbReference>
<dbReference type="PANTHER" id="PTHR24421">
    <property type="entry name" value="NITRATE/NITRITE SENSOR PROTEIN NARX-RELATED"/>
    <property type="match status" value="1"/>
</dbReference>
<feature type="compositionally biased region" description="Basic and acidic residues" evidence="9">
    <location>
        <begin position="411"/>
        <end position="431"/>
    </location>
</feature>
<evidence type="ECO:0000256" key="7">
    <source>
        <dbReference type="ARBA" id="ARBA00022840"/>
    </source>
</evidence>
<dbReference type="PANTHER" id="PTHR24421:SF10">
    <property type="entry name" value="NITRATE_NITRITE SENSOR PROTEIN NARQ"/>
    <property type="match status" value="1"/>
</dbReference>
<evidence type="ECO:0000256" key="6">
    <source>
        <dbReference type="ARBA" id="ARBA00022777"/>
    </source>
</evidence>
<dbReference type="AlphaFoldDB" id="A0A7X5R0E7"/>
<evidence type="ECO:0000259" key="11">
    <source>
        <dbReference type="Pfam" id="PF07730"/>
    </source>
</evidence>
<keyword evidence="4" id="KW-0808">Transferase</keyword>
<dbReference type="GO" id="GO:0000155">
    <property type="term" value="F:phosphorelay sensor kinase activity"/>
    <property type="evidence" value="ECO:0007669"/>
    <property type="project" value="InterPro"/>
</dbReference>
<evidence type="ECO:0000256" key="8">
    <source>
        <dbReference type="ARBA" id="ARBA00023012"/>
    </source>
</evidence>
<dbReference type="GO" id="GO:0016020">
    <property type="term" value="C:membrane"/>
    <property type="evidence" value="ECO:0007669"/>
    <property type="project" value="InterPro"/>
</dbReference>
<feature type="domain" description="Signal transduction histidine kinase subgroup 3 dimerisation and phosphoacceptor" evidence="11">
    <location>
        <begin position="234"/>
        <end position="297"/>
    </location>
</feature>
<evidence type="ECO:0000256" key="4">
    <source>
        <dbReference type="ARBA" id="ARBA00022679"/>
    </source>
</evidence>
<proteinExistence type="predicted"/>
<dbReference type="Pfam" id="PF07730">
    <property type="entry name" value="HisKA_3"/>
    <property type="match status" value="1"/>
</dbReference>
<keyword evidence="8" id="KW-0902">Two-component regulatory system</keyword>
<evidence type="ECO:0000256" key="1">
    <source>
        <dbReference type="ARBA" id="ARBA00000085"/>
    </source>
</evidence>
<evidence type="ECO:0000256" key="2">
    <source>
        <dbReference type="ARBA" id="ARBA00012438"/>
    </source>
</evidence>
<keyword evidence="13" id="KW-1185">Reference proteome</keyword>
<dbReference type="RefSeq" id="WP_167148929.1">
    <property type="nucleotide sequence ID" value="NZ_JAAMOX010000001.1"/>
</dbReference>
<dbReference type="Proteomes" id="UP000541033">
    <property type="component" value="Unassembled WGS sequence"/>
</dbReference>
<feature type="transmembrane region" description="Helical" evidence="10">
    <location>
        <begin position="155"/>
        <end position="173"/>
    </location>
</feature>
<keyword evidence="5" id="KW-0547">Nucleotide-binding</keyword>
<evidence type="ECO:0000313" key="13">
    <source>
        <dbReference type="Proteomes" id="UP000541033"/>
    </source>
</evidence>
<accession>A0A7X5R0E7</accession>
<dbReference type="EC" id="2.7.13.3" evidence="2"/>
<comment type="catalytic activity">
    <reaction evidence="1">
        <text>ATP + protein L-histidine = ADP + protein N-phospho-L-histidine.</text>
        <dbReference type="EC" id="2.7.13.3"/>
    </reaction>
</comment>
<evidence type="ECO:0000256" key="5">
    <source>
        <dbReference type="ARBA" id="ARBA00022741"/>
    </source>
</evidence>
<dbReference type="EMBL" id="JAAMOX010000001">
    <property type="protein sequence ID" value="NIH53370.1"/>
    <property type="molecule type" value="Genomic_DNA"/>
</dbReference>
<comment type="caution">
    <text evidence="12">The sequence shown here is derived from an EMBL/GenBank/DDBJ whole genome shotgun (WGS) entry which is preliminary data.</text>
</comment>
<protein>
    <recommendedName>
        <fullName evidence="2">histidine kinase</fullName>
        <ecNumber evidence="2">2.7.13.3</ecNumber>
    </recommendedName>
</protein>
<evidence type="ECO:0000256" key="10">
    <source>
        <dbReference type="SAM" id="Phobius"/>
    </source>
</evidence>
<feature type="transmembrane region" description="Helical" evidence="10">
    <location>
        <begin position="55"/>
        <end position="74"/>
    </location>
</feature>
<gene>
    <name evidence="12" type="ORF">FHX76_001238</name>
</gene>
<evidence type="ECO:0000256" key="9">
    <source>
        <dbReference type="SAM" id="MobiDB-lite"/>
    </source>
</evidence>
<feature type="transmembrane region" description="Helical" evidence="10">
    <location>
        <begin position="86"/>
        <end position="103"/>
    </location>
</feature>
<keyword evidence="10" id="KW-0812">Transmembrane</keyword>
<dbReference type="GO" id="GO:0046983">
    <property type="term" value="F:protein dimerization activity"/>
    <property type="evidence" value="ECO:0007669"/>
    <property type="project" value="InterPro"/>
</dbReference>
<name>A0A7X5R0E7_9MICO</name>
<feature type="region of interest" description="Disordered" evidence="9">
    <location>
        <begin position="408"/>
        <end position="446"/>
    </location>
</feature>
<keyword evidence="6 12" id="KW-0418">Kinase</keyword>